<evidence type="ECO:0000313" key="2">
    <source>
        <dbReference type="Proteomes" id="UP000035682"/>
    </source>
</evidence>
<dbReference type="GeneID" id="36382279"/>
<sequence length="73" mass="8707">MDLYMSGFIDNQKFFDVRNKEHTIQNSKSRNCFFSPVHCHLLMNNPEHLIYFVKVTSDKKLPKDLNELKKYLG</sequence>
<gene>
    <name evidence="1 3 4" type="ORF">SRAE_2000455400</name>
</gene>
<evidence type="ECO:0000313" key="4">
    <source>
        <dbReference type="WormBase" id="SRAE_2000455400"/>
    </source>
</evidence>
<reference evidence="1 2" key="1">
    <citation type="submission" date="2014-09" db="EMBL/GenBank/DDBJ databases">
        <authorList>
            <person name="Martin A.A."/>
        </authorList>
    </citation>
    <scope>NUCLEOTIDE SEQUENCE</scope>
    <source>
        <strain evidence="2">ED321</strain>
        <strain evidence="1">ED321 Heterogonic</strain>
    </source>
</reference>
<keyword evidence="2" id="KW-1185">Reference proteome</keyword>
<organism evidence="1">
    <name type="scientific">Strongyloides ratti</name>
    <name type="common">Parasitic roundworm</name>
    <dbReference type="NCBI Taxonomy" id="34506"/>
    <lineage>
        <taxon>Eukaryota</taxon>
        <taxon>Metazoa</taxon>
        <taxon>Ecdysozoa</taxon>
        <taxon>Nematoda</taxon>
        <taxon>Chromadorea</taxon>
        <taxon>Rhabditida</taxon>
        <taxon>Tylenchina</taxon>
        <taxon>Panagrolaimomorpha</taxon>
        <taxon>Strongyloidoidea</taxon>
        <taxon>Strongyloididae</taxon>
        <taxon>Strongyloides</taxon>
    </lineage>
</organism>
<reference evidence="3" key="2">
    <citation type="submission" date="2020-12" db="UniProtKB">
        <authorList>
            <consortium name="WormBaseParasite"/>
        </authorList>
    </citation>
    <scope>IDENTIFICATION</scope>
</reference>
<protein>
    <submittedName>
        <fullName evidence="1 3">Uncharacterized protein</fullName>
    </submittedName>
</protein>
<evidence type="ECO:0000313" key="3">
    <source>
        <dbReference type="WBParaSite" id="SRAE_2000455400.1"/>
    </source>
</evidence>
<dbReference type="EMBL" id="LN609529">
    <property type="protein sequence ID" value="CEF69908.1"/>
    <property type="molecule type" value="Genomic_DNA"/>
</dbReference>
<dbReference type="WBParaSite" id="SRAE_2000455400.1">
    <property type="protein sequence ID" value="SRAE_2000455400.1"/>
    <property type="gene ID" value="WBGene00264786"/>
</dbReference>
<evidence type="ECO:0000313" key="1">
    <source>
        <dbReference type="EMBL" id="CEF69908.1"/>
    </source>
</evidence>
<proteinExistence type="predicted"/>
<accession>A0A090LJL6</accession>
<dbReference type="WormBase" id="SRAE_2000455400">
    <property type="protein sequence ID" value="SRP09924"/>
    <property type="gene ID" value="WBGene00264786"/>
</dbReference>
<name>A0A090LJL6_STRRB</name>
<dbReference type="CTD" id="36382279"/>
<dbReference type="AlphaFoldDB" id="A0A090LJL6"/>
<dbReference type="Proteomes" id="UP000035682">
    <property type="component" value="Unplaced"/>
</dbReference>
<dbReference type="RefSeq" id="XP_024509107.1">
    <property type="nucleotide sequence ID" value="XM_024643437.1"/>
</dbReference>